<dbReference type="NCBIfam" id="NF041196">
    <property type="entry name" value="ScbR_bind_reg"/>
    <property type="match status" value="1"/>
</dbReference>
<dbReference type="Pfam" id="PF00440">
    <property type="entry name" value="TetR_N"/>
    <property type="match status" value="1"/>
</dbReference>
<dbReference type="Gene3D" id="1.10.357.10">
    <property type="entry name" value="Tetracycline Repressor, domain 2"/>
    <property type="match status" value="1"/>
</dbReference>
<evidence type="ECO:0000256" key="1">
    <source>
        <dbReference type="ARBA" id="ARBA00023015"/>
    </source>
</evidence>
<keyword evidence="1" id="KW-0805">Transcription regulation</keyword>
<dbReference type="PANTHER" id="PTHR30055:SF234">
    <property type="entry name" value="HTH-TYPE TRANSCRIPTIONAL REGULATOR BETI"/>
    <property type="match status" value="1"/>
</dbReference>
<dbReference type="PROSITE" id="PS01081">
    <property type="entry name" value="HTH_TETR_1"/>
    <property type="match status" value="1"/>
</dbReference>
<keyword evidence="2 4" id="KW-0238">DNA-binding</keyword>
<protein>
    <submittedName>
        <fullName evidence="6">Putative gamma-butyrolactone binding protein</fullName>
    </submittedName>
</protein>
<reference evidence="6" key="1">
    <citation type="journal article" date="2016" name="Appl. Microbiol. Biotechnol.">
        <title>Characterization of a gamma-butyrolactone synthetase gene homologue (stcA) involved in bafilomycin production and aerial mycelium formation in Streptomyces sp. SBI034.</title>
        <authorList>
            <person name="Intra B."/>
            <person name="Euanorasetr J."/>
            <person name="Nihira T."/>
            <person name="Panbangred W."/>
        </authorList>
    </citation>
    <scope>NUCLEOTIDE SEQUENCE</scope>
    <source>
        <strain evidence="6">SBI034</strain>
    </source>
</reference>
<sequence>MAKQDRAIRTRQAILMAAAETFEKHGYQAATITEIIGIAGVTKGALYFHFPSKEELALGVLEAQEPPPPAPDQPLKLQELVDMGMMFSHRLHTSLLTRAGVRLSMDQQAQGLDRTGPFLRWQQTTHDLLAHAKQNGELLPHVNPMETADLYVAAFTGIQAVSQTLTNYRDLEQRYITLQRHILPSIATPSILTALDLSPQRTSDLARLAPAY</sequence>
<evidence type="ECO:0000313" key="6">
    <source>
        <dbReference type="EMBL" id="AKP54261.1"/>
    </source>
</evidence>
<dbReference type="InterPro" id="IPR047923">
    <property type="entry name" value="ArpA-like"/>
</dbReference>
<organism evidence="6">
    <name type="scientific">Streptomyces sp. SBI034</name>
    <dbReference type="NCBI Taxonomy" id="1679474"/>
    <lineage>
        <taxon>Bacteria</taxon>
        <taxon>Bacillati</taxon>
        <taxon>Actinomycetota</taxon>
        <taxon>Actinomycetes</taxon>
        <taxon>Kitasatosporales</taxon>
        <taxon>Streptomycetaceae</taxon>
        <taxon>Streptomyces</taxon>
    </lineage>
</organism>
<evidence type="ECO:0000256" key="3">
    <source>
        <dbReference type="ARBA" id="ARBA00023163"/>
    </source>
</evidence>
<proteinExistence type="predicted"/>
<dbReference type="InterPro" id="IPR023772">
    <property type="entry name" value="DNA-bd_HTH_TetR-type_CS"/>
</dbReference>
<feature type="domain" description="HTH tetR-type" evidence="5">
    <location>
        <begin position="8"/>
        <end position="68"/>
    </location>
</feature>
<name>A0A0H4PME6_9ACTN</name>
<dbReference type="InterPro" id="IPR036271">
    <property type="entry name" value="Tet_transcr_reg_TetR-rel_C_sf"/>
</dbReference>
<dbReference type="SUPFAM" id="SSF46689">
    <property type="entry name" value="Homeodomain-like"/>
    <property type="match status" value="1"/>
</dbReference>
<dbReference type="GO" id="GO:0000976">
    <property type="term" value="F:transcription cis-regulatory region binding"/>
    <property type="evidence" value="ECO:0007669"/>
    <property type="project" value="TreeGrafter"/>
</dbReference>
<evidence type="ECO:0000259" key="5">
    <source>
        <dbReference type="PROSITE" id="PS50977"/>
    </source>
</evidence>
<dbReference type="InterPro" id="IPR001647">
    <property type="entry name" value="HTH_TetR"/>
</dbReference>
<accession>A0A0H4PME6</accession>
<dbReference type="GO" id="GO:0003700">
    <property type="term" value="F:DNA-binding transcription factor activity"/>
    <property type="evidence" value="ECO:0007669"/>
    <property type="project" value="TreeGrafter"/>
</dbReference>
<keyword evidence="3" id="KW-0804">Transcription</keyword>
<dbReference type="PANTHER" id="PTHR30055">
    <property type="entry name" value="HTH-TYPE TRANSCRIPTIONAL REGULATOR RUTR"/>
    <property type="match status" value="1"/>
</dbReference>
<dbReference type="EMBL" id="KP986447">
    <property type="protein sequence ID" value="AKP54261.1"/>
    <property type="molecule type" value="Genomic_DNA"/>
</dbReference>
<dbReference type="InterPro" id="IPR009057">
    <property type="entry name" value="Homeodomain-like_sf"/>
</dbReference>
<dbReference type="AlphaFoldDB" id="A0A0H4PME6"/>
<dbReference type="SUPFAM" id="SSF48498">
    <property type="entry name" value="Tetracyclin repressor-like, C-terminal domain"/>
    <property type="match status" value="1"/>
</dbReference>
<evidence type="ECO:0000256" key="2">
    <source>
        <dbReference type="ARBA" id="ARBA00023125"/>
    </source>
</evidence>
<dbReference type="InterPro" id="IPR050109">
    <property type="entry name" value="HTH-type_TetR-like_transc_reg"/>
</dbReference>
<dbReference type="PRINTS" id="PR00455">
    <property type="entry name" value="HTHTETR"/>
</dbReference>
<dbReference type="PROSITE" id="PS50977">
    <property type="entry name" value="HTH_TETR_2"/>
    <property type="match status" value="1"/>
</dbReference>
<evidence type="ECO:0000256" key="4">
    <source>
        <dbReference type="PROSITE-ProRule" id="PRU00335"/>
    </source>
</evidence>
<feature type="DNA-binding region" description="H-T-H motif" evidence="4">
    <location>
        <begin position="31"/>
        <end position="50"/>
    </location>
</feature>